<reference evidence="1" key="1">
    <citation type="submission" date="2023-08" db="EMBL/GenBank/DDBJ databases">
        <title>Black Yeasts Isolated from many extreme environments.</title>
        <authorList>
            <person name="Coleine C."/>
            <person name="Stajich J.E."/>
            <person name="Selbmann L."/>
        </authorList>
    </citation>
    <scope>NUCLEOTIDE SEQUENCE</scope>
    <source>
        <strain evidence="1">CCFEE 5810</strain>
    </source>
</reference>
<protein>
    <recommendedName>
        <fullName evidence="3">Sulfotransferase domain-containing protein</fullName>
    </recommendedName>
</protein>
<dbReference type="AlphaFoldDB" id="A0AAN7WCS5"/>
<evidence type="ECO:0000313" key="2">
    <source>
        <dbReference type="Proteomes" id="UP001310594"/>
    </source>
</evidence>
<proteinExistence type="predicted"/>
<evidence type="ECO:0000313" key="1">
    <source>
        <dbReference type="EMBL" id="KAK5707873.1"/>
    </source>
</evidence>
<dbReference type="SUPFAM" id="SSF52540">
    <property type="entry name" value="P-loop containing nucleoside triphosphate hydrolases"/>
    <property type="match status" value="1"/>
</dbReference>
<dbReference type="InterPro" id="IPR027417">
    <property type="entry name" value="P-loop_NTPase"/>
</dbReference>
<gene>
    <name evidence="1" type="ORF">LTR97_000412</name>
</gene>
<name>A0AAN7WCS5_9PEZI</name>
<dbReference type="PANTHER" id="PTHR48312:SF1">
    <property type="entry name" value="SULFOTRANSFERASE"/>
    <property type="match status" value="1"/>
</dbReference>
<dbReference type="EMBL" id="JAVRQU010000001">
    <property type="protein sequence ID" value="KAK5707873.1"/>
    <property type="molecule type" value="Genomic_DNA"/>
</dbReference>
<organism evidence="1 2">
    <name type="scientific">Elasticomyces elasticus</name>
    <dbReference type="NCBI Taxonomy" id="574655"/>
    <lineage>
        <taxon>Eukaryota</taxon>
        <taxon>Fungi</taxon>
        <taxon>Dikarya</taxon>
        <taxon>Ascomycota</taxon>
        <taxon>Pezizomycotina</taxon>
        <taxon>Dothideomycetes</taxon>
        <taxon>Dothideomycetidae</taxon>
        <taxon>Mycosphaerellales</taxon>
        <taxon>Teratosphaeriaceae</taxon>
        <taxon>Elasticomyces</taxon>
    </lineage>
</organism>
<dbReference type="Gene3D" id="3.40.50.300">
    <property type="entry name" value="P-loop containing nucleotide triphosphate hydrolases"/>
    <property type="match status" value="1"/>
</dbReference>
<dbReference type="Proteomes" id="UP001310594">
    <property type="component" value="Unassembled WGS sequence"/>
</dbReference>
<comment type="caution">
    <text evidence="1">The sequence shown here is derived from an EMBL/GenBank/DDBJ whole genome shotgun (WGS) entry which is preliminary data.</text>
</comment>
<sequence>MADKNGSHPLRIILLDSPRTCSHLFWKLFQSHPQLEHGEGHSWVNPMTYGPERIQRRLRHNPEAEKASAEWLKAMPDRAKETYQTTLVAYEKTIQDIESKGKIPFMKEHLLSVVQQDIIISTLRDNDFSWPSGRNPSCIPEALLLSFTPIFLIRHPALMIGSNYRVASKLMKLQIEDEDFIMQISLRWTRLMMDYYRAQGRKPILVDAEDVLDNAEVLMPKLCGLLGINPSGVVYSWDAIPKEQWPQDDAGIVETFIGTFMSSSGIMKRESRDPVNINVETQKWAKLYDDDIASRLKGRVEAEMADYEYLRQFRLKA</sequence>
<accession>A0AAN7WCS5</accession>
<evidence type="ECO:0008006" key="3">
    <source>
        <dbReference type="Google" id="ProtNLM"/>
    </source>
</evidence>
<dbReference type="PANTHER" id="PTHR48312">
    <property type="match status" value="1"/>
</dbReference>